<feature type="chain" id="PRO_5046238071" evidence="5">
    <location>
        <begin position="28"/>
        <end position="333"/>
    </location>
</feature>
<dbReference type="Proteomes" id="UP001371305">
    <property type="component" value="Unassembled WGS sequence"/>
</dbReference>
<evidence type="ECO:0000313" key="7">
    <source>
        <dbReference type="EMBL" id="MEK7950209.1"/>
    </source>
</evidence>
<comment type="caution">
    <text evidence="7">The sequence shown here is derived from an EMBL/GenBank/DDBJ whole genome shotgun (WGS) entry which is preliminary data.</text>
</comment>
<dbReference type="Pfam" id="PF00753">
    <property type="entry name" value="Lactamase_B"/>
    <property type="match status" value="1"/>
</dbReference>
<keyword evidence="3" id="KW-0378">Hydrolase</keyword>
<comment type="similarity">
    <text evidence="1">Belongs to the metallo-beta-lactamase superfamily.</text>
</comment>
<keyword evidence="4" id="KW-0862">Zinc</keyword>
<evidence type="ECO:0000256" key="2">
    <source>
        <dbReference type="ARBA" id="ARBA00022723"/>
    </source>
</evidence>
<dbReference type="InterPro" id="IPR051013">
    <property type="entry name" value="MBL_superfamily_lactonases"/>
</dbReference>
<evidence type="ECO:0000256" key="1">
    <source>
        <dbReference type="ARBA" id="ARBA00007749"/>
    </source>
</evidence>
<dbReference type="PANTHER" id="PTHR42978">
    <property type="entry name" value="QUORUM-QUENCHING LACTONASE YTNP-RELATED-RELATED"/>
    <property type="match status" value="1"/>
</dbReference>
<dbReference type="PROSITE" id="PS51318">
    <property type="entry name" value="TAT"/>
    <property type="match status" value="1"/>
</dbReference>
<gene>
    <name evidence="7" type="ORF">WKV53_06870</name>
</gene>
<dbReference type="SMART" id="SM00849">
    <property type="entry name" value="Lactamase_B"/>
    <property type="match status" value="1"/>
</dbReference>
<proteinExistence type="inferred from homology"/>
<evidence type="ECO:0000256" key="5">
    <source>
        <dbReference type="SAM" id="SignalP"/>
    </source>
</evidence>
<protein>
    <submittedName>
        <fullName evidence="7">MBL fold metallo-hydrolase</fullName>
    </submittedName>
</protein>
<dbReference type="InterPro" id="IPR001279">
    <property type="entry name" value="Metallo-B-lactamas"/>
</dbReference>
<keyword evidence="5" id="KW-0732">Signal</keyword>
<dbReference type="SUPFAM" id="SSF56281">
    <property type="entry name" value="Metallo-hydrolase/oxidoreductase"/>
    <property type="match status" value="1"/>
</dbReference>
<dbReference type="RefSeq" id="WP_341403644.1">
    <property type="nucleotide sequence ID" value="NZ_JBBUKT010000002.1"/>
</dbReference>
<evidence type="ECO:0000259" key="6">
    <source>
        <dbReference type="SMART" id="SM00849"/>
    </source>
</evidence>
<dbReference type="PANTHER" id="PTHR42978:SF6">
    <property type="entry name" value="QUORUM-QUENCHING LACTONASE YTNP-RELATED"/>
    <property type="match status" value="1"/>
</dbReference>
<sequence length="333" mass="36984">MNEVSRRGFVGSALAGMAALTASNAGAQQAAGQAPAEPKPFREPFVYHFKIGDADAWSISDCDLGLGEGLDLMWPQEDRPKMKEEMVRHGERMGPLPLYVNILVVKAGNDVLLFDAGFGKGSNPKMGWLQEGLAAVGISPDQVTAGFLSHAHADHLNGFVNQGKPAFPNAVVYLLEEELAFWRSPEPDFSKSKRNKGAIPGMIKEVRQNFDILQEKLRPVKGTTEVLGGLVRIEPAPGHTDGHACFRIRSGNDELLHLMDLAHHHLLMFADPNWTIAFDHDPVVAVETRKKYWNEAVEKHTRCMGFHLPWPGLGHIVTERDGYRWAIEAWRWS</sequence>
<keyword evidence="2" id="KW-0479">Metal-binding</keyword>
<dbReference type="InterPro" id="IPR036866">
    <property type="entry name" value="RibonucZ/Hydroxyglut_hydro"/>
</dbReference>
<feature type="signal peptide" evidence="5">
    <location>
        <begin position="1"/>
        <end position="27"/>
    </location>
</feature>
<evidence type="ECO:0000313" key="8">
    <source>
        <dbReference type="Proteomes" id="UP001371305"/>
    </source>
</evidence>
<dbReference type="EMBL" id="JBBUKT010000002">
    <property type="protein sequence ID" value="MEK7950209.1"/>
    <property type="molecule type" value="Genomic_DNA"/>
</dbReference>
<evidence type="ECO:0000256" key="3">
    <source>
        <dbReference type="ARBA" id="ARBA00022801"/>
    </source>
</evidence>
<dbReference type="InterPro" id="IPR006311">
    <property type="entry name" value="TAT_signal"/>
</dbReference>
<feature type="domain" description="Metallo-beta-lactamase" evidence="6">
    <location>
        <begin position="99"/>
        <end position="315"/>
    </location>
</feature>
<evidence type="ECO:0000256" key="4">
    <source>
        <dbReference type="ARBA" id="ARBA00022833"/>
    </source>
</evidence>
<reference evidence="7 8" key="1">
    <citation type="submission" date="2024-04" db="EMBL/GenBank/DDBJ databases">
        <title>Luteolibacter sp. isolated from soil.</title>
        <authorList>
            <person name="An J."/>
        </authorList>
    </citation>
    <scope>NUCLEOTIDE SEQUENCE [LARGE SCALE GENOMIC DNA]</scope>
    <source>
        <strain evidence="7 8">Y139</strain>
    </source>
</reference>
<dbReference type="Gene3D" id="3.60.15.10">
    <property type="entry name" value="Ribonuclease Z/Hydroxyacylglutathione hydrolase-like"/>
    <property type="match status" value="1"/>
</dbReference>
<name>A0ABU9AT94_9BACT</name>
<accession>A0ABU9AT94</accession>
<organism evidence="7 8">
    <name type="scientific">Luteolibacter soli</name>
    <dbReference type="NCBI Taxonomy" id="3135280"/>
    <lineage>
        <taxon>Bacteria</taxon>
        <taxon>Pseudomonadati</taxon>
        <taxon>Verrucomicrobiota</taxon>
        <taxon>Verrucomicrobiia</taxon>
        <taxon>Verrucomicrobiales</taxon>
        <taxon>Verrucomicrobiaceae</taxon>
        <taxon>Luteolibacter</taxon>
    </lineage>
</organism>
<dbReference type="CDD" id="cd07720">
    <property type="entry name" value="OPHC2-like_MBL-fold"/>
    <property type="match status" value="1"/>
</dbReference>
<keyword evidence="8" id="KW-1185">Reference proteome</keyword>